<reference evidence="1" key="1">
    <citation type="submission" date="2022-10" db="EMBL/GenBank/DDBJ databases">
        <authorList>
            <person name="Turner M.S."/>
            <person name="Huang W."/>
        </authorList>
    </citation>
    <scope>NUCLEOTIDE SEQUENCE</scope>
    <source>
        <strain evidence="1">54</strain>
    </source>
</reference>
<dbReference type="AlphaFoldDB" id="A0AAP3Z2M5"/>
<name>A0AAP3Z2M5_9LACT</name>
<accession>A0AAP3Z2M5</accession>
<gene>
    <name evidence="1" type="ORF">OGZ50_10700</name>
</gene>
<dbReference type="EMBL" id="JAOWLV010000006">
    <property type="protein sequence ID" value="MDG4977202.1"/>
    <property type="molecule type" value="Genomic_DNA"/>
</dbReference>
<dbReference type="Proteomes" id="UP001152598">
    <property type="component" value="Unassembled WGS sequence"/>
</dbReference>
<sequence>MKISEMEKIIKEIKNMELRHEDVKECLEECIDCLGDSRSIYNKKIFISVNGVNCYVRTEGLKDFLLSEAKARIDEISKLKETIGATE</sequence>
<comment type="caution">
    <text evidence="1">The sequence shown here is derived from an EMBL/GenBank/DDBJ whole genome shotgun (WGS) entry which is preliminary data.</text>
</comment>
<reference evidence="1" key="2">
    <citation type="journal article" date="2023" name="Food Microbiol.">
        <title>Evaluation of the fermentation potential of lactic acid bacteria isolated from herbs, fruits and vegetables as starter cultures in nut-based milk alternatives.</title>
        <authorList>
            <person name="Huang W."/>
            <person name="Dong A."/>
            <person name="Pham H.T."/>
            <person name="Zhou C."/>
            <person name="Huo Z."/>
            <person name="Watjen A.P."/>
            <person name="Prakash S."/>
            <person name="Bang-Berthelsen C.H."/>
            <person name="Turner M.S."/>
        </authorList>
    </citation>
    <scope>NUCLEOTIDE SEQUENCE</scope>
    <source>
        <strain evidence="1">54</strain>
    </source>
</reference>
<protein>
    <submittedName>
        <fullName evidence="1">Uncharacterized protein</fullName>
    </submittedName>
</protein>
<evidence type="ECO:0000313" key="1">
    <source>
        <dbReference type="EMBL" id="MDG4977202.1"/>
    </source>
</evidence>
<dbReference type="RefSeq" id="WP_139918120.1">
    <property type="nucleotide sequence ID" value="NZ_JAOWLT010000006.1"/>
</dbReference>
<proteinExistence type="predicted"/>
<organism evidence="1 2">
    <name type="scientific">Lactococcus lactis</name>
    <dbReference type="NCBI Taxonomy" id="1358"/>
    <lineage>
        <taxon>Bacteria</taxon>
        <taxon>Bacillati</taxon>
        <taxon>Bacillota</taxon>
        <taxon>Bacilli</taxon>
        <taxon>Lactobacillales</taxon>
        <taxon>Streptococcaceae</taxon>
        <taxon>Lactococcus</taxon>
    </lineage>
</organism>
<evidence type="ECO:0000313" key="2">
    <source>
        <dbReference type="Proteomes" id="UP001152598"/>
    </source>
</evidence>